<gene>
    <name evidence="2" type="ORF">M407DRAFT_37420</name>
</gene>
<dbReference type="Proteomes" id="UP000054248">
    <property type="component" value="Unassembled WGS sequence"/>
</dbReference>
<evidence type="ECO:0000313" key="3">
    <source>
        <dbReference type="Proteomes" id="UP000054248"/>
    </source>
</evidence>
<accession>A0A0C3LYB1</accession>
<name>A0A0C3LYB1_9AGAM</name>
<reference evidence="3" key="2">
    <citation type="submission" date="2015-01" db="EMBL/GenBank/DDBJ databases">
        <title>Evolutionary Origins and Diversification of the Mycorrhizal Mutualists.</title>
        <authorList>
            <consortium name="DOE Joint Genome Institute"/>
            <consortium name="Mycorrhizal Genomics Consortium"/>
            <person name="Kohler A."/>
            <person name="Kuo A."/>
            <person name="Nagy L.G."/>
            <person name="Floudas D."/>
            <person name="Copeland A."/>
            <person name="Barry K.W."/>
            <person name="Cichocki N."/>
            <person name="Veneault-Fourrey C."/>
            <person name="LaButti K."/>
            <person name="Lindquist E.A."/>
            <person name="Lipzen A."/>
            <person name="Lundell T."/>
            <person name="Morin E."/>
            <person name="Murat C."/>
            <person name="Riley R."/>
            <person name="Ohm R."/>
            <person name="Sun H."/>
            <person name="Tunlid A."/>
            <person name="Henrissat B."/>
            <person name="Grigoriev I.V."/>
            <person name="Hibbett D.S."/>
            <person name="Martin F."/>
        </authorList>
    </citation>
    <scope>NUCLEOTIDE SEQUENCE [LARGE SCALE GENOMIC DNA]</scope>
    <source>
        <strain evidence="3">MUT 4182</strain>
    </source>
</reference>
<protein>
    <recommendedName>
        <fullName evidence="1">CxC6 like cysteine cluster associated with KDZ domain-containing protein</fullName>
    </recommendedName>
</protein>
<evidence type="ECO:0000313" key="2">
    <source>
        <dbReference type="EMBL" id="KIO26417.1"/>
    </source>
</evidence>
<feature type="domain" description="CxC6 like cysteine cluster associated with KDZ" evidence="1">
    <location>
        <begin position="5"/>
        <end position="50"/>
    </location>
</feature>
<dbReference type="STRING" id="1051891.A0A0C3LYB1"/>
<keyword evidence="3" id="KW-1185">Reference proteome</keyword>
<dbReference type="Pfam" id="PF18721">
    <property type="entry name" value="CxC6"/>
    <property type="match status" value="1"/>
</dbReference>
<reference evidence="2 3" key="1">
    <citation type="submission" date="2014-04" db="EMBL/GenBank/DDBJ databases">
        <authorList>
            <consortium name="DOE Joint Genome Institute"/>
            <person name="Kuo A."/>
            <person name="Girlanda M."/>
            <person name="Perotto S."/>
            <person name="Kohler A."/>
            <person name="Nagy L.G."/>
            <person name="Floudas D."/>
            <person name="Copeland A."/>
            <person name="Barry K.W."/>
            <person name="Cichocki N."/>
            <person name="Veneault-Fourrey C."/>
            <person name="LaButti K."/>
            <person name="Lindquist E.A."/>
            <person name="Lipzen A."/>
            <person name="Lundell T."/>
            <person name="Morin E."/>
            <person name="Murat C."/>
            <person name="Sun H."/>
            <person name="Tunlid A."/>
            <person name="Henrissat B."/>
            <person name="Grigoriev I.V."/>
            <person name="Hibbett D.S."/>
            <person name="Martin F."/>
            <person name="Nordberg H.P."/>
            <person name="Cantor M.N."/>
            <person name="Hua S.X."/>
        </authorList>
    </citation>
    <scope>NUCLEOTIDE SEQUENCE [LARGE SCALE GENOMIC DNA]</scope>
    <source>
        <strain evidence="2 3">MUT 4182</strain>
    </source>
</reference>
<evidence type="ECO:0000259" key="1">
    <source>
        <dbReference type="Pfam" id="PF18721"/>
    </source>
</evidence>
<organism evidence="2 3">
    <name type="scientific">Tulasnella calospora MUT 4182</name>
    <dbReference type="NCBI Taxonomy" id="1051891"/>
    <lineage>
        <taxon>Eukaryota</taxon>
        <taxon>Fungi</taxon>
        <taxon>Dikarya</taxon>
        <taxon>Basidiomycota</taxon>
        <taxon>Agaricomycotina</taxon>
        <taxon>Agaricomycetes</taxon>
        <taxon>Cantharellales</taxon>
        <taxon>Tulasnellaceae</taxon>
        <taxon>Tulasnella</taxon>
    </lineage>
</organism>
<feature type="non-terminal residue" evidence="2">
    <location>
        <position position="248"/>
    </location>
</feature>
<dbReference type="HOGENOM" id="CLU_004966_2_0_1"/>
<dbReference type="InterPro" id="IPR040898">
    <property type="entry name" value="CxC6"/>
</dbReference>
<dbReference type="AlphaFoldDB" id="A0A0C3LYB1"/>
<sequence>VRLAVMDGKEAGHALCNAPLEEPCRNPPLDFKQARFCEDHSAYNRMCGIVAPVLPHAPLPPMPTLPADDPAAPVDGNVQHTFQATRTHCIQTLTWACGYPIAATKFYVSESESQCANWLHDLFPDDGAHLRPDYLAYDRACFLLRHLVTQNPNSPWVQDVRLIVDAWHYIGHRVSDILCRSRCNPAPADGSQPDLIIQEEINGRQITRRAFNTEAAEQLNAWLDGYKGTLNRMTDYNFDFFLYCILFL</sequence>
<proteinExistence type="predicted"/>
<feature type="non-terminal residue" evidence="2">
    <location>
        <position position="1"/>
    </location>
</feature>
<dbReference type="EMBL" id="KN823024">
    <property type="protein sequence ID" value="KIO26417.1"/>
    <property type="molecule type" value="Genomic_DNA"/>
</dbReference>
<dbReference type="OrthoDB" id="2527272at2759"/>